<evidence type="ECO:0000256" key="1">
    <source>
        <dbReference type="SAM" id="Phobius"/>
    </source>
</evidence>
<keyword evidence="1" id="KW-0812">Transmembrane</keyword>
<sequence length="170" mass="18764">MCRFIFALIVQHVVFPTPYRRLCAVGRISMAGVICVVLCWLFAAWGTVLPPIAWAVVGGLAAFACVPLAVNRSPLEMELMWRARLKEDGEPGEPIWQLRLKMAQSSRNAPLLWSWPLGERVLVLGVAGQGWCPQIFVLMPPWFGAATLRWMRTVLRLGPPPAVCQAGGVS</sequence>
<dbReference type="RefSeq" id="WP_252678975.1">
    <property type="nucleotide sequence ID" value="NZ_JAMXHT010000003.1"/>
</dbReference>
<keyword evidence="3" id="KW-1185">Reference proteome</keyword>
<keyword evidence="1" id="KW-0472">Membrane</keyword>
<gene>
    <name evidence="2" type="ORF">NG900_08150</name>
</gene>
<evidence type="ECO:0000313" key="3">
    <source>
        <dbReference type="Proteomes" id="UP001162811"/>
    </source>
</evidence>
<dbReference type="EMBL" id="JAMXHT010000003">
    <property type="protein sequence ID" value="MCO5398165.1"/>
    <property type="molecule type" value="Genomic_DNA"/>
</dbReference>
<keyword evidence="1" id="KW-1133">Transmembrane helix</keyword>
<dbReference type="Proteomes" id="UP001162811">
    <property type="component" value="Unassembled WGS sequence"/>
</dbReference>
<comment type="caution">
    <text evidence="2">The sequence shown here is derived from an EMBL/GenBank/DDBJ whole genome shotgun (WGS) entry which is preliminary data.</text>
</comment>
<protein>
    <recommendedName>
        <fullName evidence="4">Toxin CptA</fullName>
    </recommendedName>
</protein>
<feature type="transmembrane region" description="Helical" evidence="1">
    <location>
        <begin position="52"/>
        <end position="70"/>
    </location>
</feature>
<organism evidence="2 3">
    <name type="scientific">Ralstonia soli</name>
    <dbReference type="NCBI Taxonomy" id="2953896"/>
    <lineage>
        <taxon>Bacteria</taxon>
        <taxon>Pseudomonadati</taxon>
        <taxon>Pseudomonadota</taxon>
        <taxon>Betaproteobacteria</taxon>
        <taxon>Burkholderiales</taxon>
        <taxon>Burkholderiaceae</taxon>
        <taxon>Ralstonia</taxon>
    </lineage>
</organism>
<reference evidence="2" key="1">
    <citation type="submission" date="2022-06" db="EMBL/GenBank/DDBJ databases">
        <authorList>
            <person name="Lu C.-H."/>
        </authorList>
    </citation>
    <scope>NUCLEOTIDE SEQUENCE</scope>
    <source>
        <strain evidence="2">21MJYT02-11</strain>
    </source>
</reference>
<evidence type="ECO:0008006" key="4">
    <source>
        <dbReference type="Google" id="ProtNLM"/>
    </source>
</evidence>
<name>A0ABT1AIE1_9RALS</name>
<evidence type="ECO:0000313" key="2">
    <source>
        <dbReference type="EMBL" id="MCO5398165.1"/>
    </source>
</evidence>
<accession>A0ABT1AIE1</accession>
<proteinExistence type="predicted"/>
<reference evidence="2" key="2">
    <citation type="journal article" date="2023" name="Front. Microbiol.">
        <title>Ralstonia chuxiongensis sp. nov., Ralstonia mojiangensis sp. nov., and Ralstonia soli sp. nov., isolated from tobacco fields, are three novel species in the family Burkholderiaceae.</title>
        <authorList>
            <person name="Lu C.H."/>
            <person name="Zhang Y.Y."/>
            <person name="Jiang N."/>
            <person name="Chen W."/>
            <person name="Shao X."/>
            <person name="Zhao Z.M."/>
            <person name="Lu W.L."/>
            <person name="Hu X."/>
            <person name="Xi Y.X."/>
            <person name="Zou S.Y."/>
            <person name="Wei Q.J."/>
            <person name="Lin Z.L."/>
            <person name="Gong L."/>
            <person name="Gai X.T."/>
            <person name="Zhang L.Q."/>
            <person name="Li J.Y."/>
            <person name="Jin Y."/>
            <person name="Xia Z.Y."/>
        </authorList>
    </citation>
    <scope>NUCLEOTIDE SEQUENCE</scope>
    <source>
        <strain evidence="2">21MJYT02-11</strain>
    </source>
</reference>
<feature type="transmembrane region" description="Helical" evidence="1">
    <location>
        <begin position="28"/>
        <end position="46"/>
    </location>
</feature>